<protein>
    <recommendedName>
        <fullName evidence="4">Secreted protein</fullName>
    </recommendedName>
</protein>
<keyword evidence="1" id="KW-1133">Transmembrane helix</keyword>
<evidence type="ECO:0000313" key="3">
    <source>
        <dbReference type="Proteomes" id="UP001341840"/>
    </source>
</evidence>
<sequence length="101" mass="11383">MQDTIFFVLYCKTFVLILCSAPLRMVLPHETQQPKKKALRMVVEAALKNSQSFEGPSFSLGLSQSSVEKPVVESTKYMHCTLSTSFLLNCKVVKVLQQHAF</sequence>
<keyword evidence="1" id="KW-0812">Transmembrane</keyword>
<name>A0ABU6V6P1_9FABA</name>
<keyword evidence="1" id="KW-0472">Membrane</keyword>
<dbReference type="Proteomes" id="UP001341840">
    <property type="component" value="Unassembled WGS sequence"/>
</dbReference>
<keyword evidence="3" id="KW-1185">Reference proteome</keyword>
<gene>
    <name evidence="2" type="ORF">PIB30_118419</name>
</gene>
<proteinExistence type="predicted"/>
<accession>A0ABU6V6P1</accession>
<feature type="transmembrane region" description="Helical" evidence="1">
    <location>
        <begin position="6"/>
        <end position="27"/>
    </location>
</feature>
<dbReference type="EMBL" id="JASCZI010151086">
    <property type="protein sequence ID" value="MED6169054.1"/>
    <property type="molecule type" value="Genomic_DNA"/>
</dbReference>
<comment type="caution">
    <text evidence="2">The sequence shown here is derived from an EMBL/GenBank/DDBJ whole genome shotgun (WGS) entry which is preliminary data.</text>
</comment>
<evidence type="ECO:0008006" key="4">
    <source>
        <dbReference type="Google" id="ProtNLM"/>
    </source>
</evidence>
<evidence type="ECO:0000313" key="2">
    <source>
        <dbReference type="EMBL" id="MED6169054.1"/>
    </source>
</evidence>
<reference evidence="2 3" key="1">
    <citation type="journal article" date="2023" name="Plants (Basel)">
        <title>Bridging the Gap: Combining Genomics and Transcriptomics Approaches to Understand Stylosanthes scabra, an Orphan Legume from the Brazilian Caatinga.</title>
        <authorList>
            <person name="Ferreira-Neto J.R.C."/>
            <person name="da Silva M.D."/>
            <person name="Binneck E."/>
            <person name="de Melo N.F."/>
            <person name="da Silva R.H."/>
            <person name="de Melo A.L.T.M."/>
            <person name="Pandolfi V."/>
            <person name="Bustamante F.O."/>
            <person name="Brasileiro-Vidal A.C."/>
            <person name="Benko-Iseppon A.M."/>
        </authorList>
    </citation>
    <scope>NUCLEOTIDE SEQUENCE [LARGE SCALE GENOMIC DNA]</scope>
    <source>
        <tissue evidence="2">Leaves</tissue>
    </source>
</reference>
<evidence type="ECO:0000256" key="1">
    <source>
        <dbReference type="SAM" id="Phobius"/>
    </source>
</evidence>
<organism evidence="2 3">
    <name type="scientific">Stylosanthes scabra</name>
    <dbReference type="NCBI Taxonomy" id="79078"/>
    <lineage>
        <taxon>Eukaryota</taxon>
        <taxon>Viridiplantae</taxon>
        <taxon>Streptophyta</taxon>
        <taxon>Embryophyta</taxon>
        <taxon>Tracheophyta</taxon>
        <taxon>Spermatophyta</taxon>
        <taxon>Magnoliopsida</taxon>
        <taxon>eudicotyledons</taxon>
        <taxon>Gunneridae</taxon>
        <taxon>Pentapetalae</taxon>
        <taxon>rosids</taxon>
        <taxon>fabids</taxon>
        <taxon>Fabales</taxon>
        <taxon>Fabaceae</taxon>
        <taxon>Papilionoideae</taxon>
        <taxon>50 kb inversion clade</taxon>
        <taxon>dalbergioids sensu lato</taxon>
        <taxon>Dalbergieae</taxon>
        <taxon>Pterocarpus clade</taxon>
        <taxon>Stylosanthes</taxon>
    </lineage>
</organism>